<accession>A0A3P3XJF1</accession>
<dbReference type="GO" id="GO:0005886">
    <property type="term" value="C:plasma membrane"/>
    <property type="evidence" value="ECO:0007669"/>
    <property type="project" value="UniProtKB-SubCell"/>
</dbReference>
<feature type="transmembrane region" description="Helical" evidence="8">
    <location>
        <begin position="330"/>
        <end position="349"/>
    </location>
</feature>
<dbReference type="Pfam" id="PF00361">
    <property type="entry name" value="Proton_antipo_M"/>
    <property type="match status" value="1"/>
</dbReference>
<evidence type="ECO:0000256" key="2">
    <source>
        <dbReference type="ARBA" id="ARBA00005346"/>
    </source>
</evidence>
<keyword evidence="5 8" id="KW-1133">Transmembrane helix</keyword>
<dbReference type="GO" id="GO:0016491">
    <property type="term" value="F:oxidoreductase activity"/>
    <property type="evidence" value="ECO:0007669"/>
    <property type="project" value="UniProtKB-KW"/>
</dbReference>
<comment type="similarity">
    <text evidence="2">Belongs to the CPA3 antiporters (TC 2.A.63) subunit D family.</text>
</comment>
<feature type="domain" description="NADH:quinone oxidoreductase/Mrp antiporter transmembrane" evidence="9">
    <location>
        <begin position="131"/>
        <end position="408"/>
    </location>
</feature>
<feature type="transmembrane region" description="Helical" evidence="8">
    <location>
        <begin position="6"/>
        <end position="22"/>
    </location>
</feature>
<dbReference type="InterPro" id="IPR050586">
    <property type="entry name" value="CPA3_Na-H_Antiporter_D"/>
</dbReference>
<dbReference type="InterPro" id="IPR001750">
    <property type="entry name" value="ND/Mrp_TM"/>
</dbReference>
<keyword evidence="10" id="KW-0560">Oxidoreductase</keyword>
<dbReference type="PANTHER" id="PTHR42703">
    <property type="entry name" value="NADH DEHYDROGENASE"/>
    <property type="match status" value="1"/>
</dbReference>
<evidence type="ECO:0000256" key="7">
    <source>
        <dbReference type="RuleBase" id="RU000320"/>
    </source>
</evidence>
<protein>
    <submittedName>
        <fullName evidence="10">Putative NADH-quinone oxidoreductase subunit N</fullName>
        <ecNumber evidence="10">1.6.5.11</ecNumber>
    </submittedName>
</protein>
<keyword evidence="3" id="KW-1003">Cell membrane</keyword>
<dbReference type="PRINTS" id="PR01434">
    <property type="entry name" value="NADHDHGNASE5"/>
</dbReference>
<feature type="transmembrane region" description="Helical" evidence="8">
    <location>
        <begin position="370"/>
        <end position="390"/>
    </location>
</feature>
<evidence type="ECO:0000256" key="8">
    <source>
        <dbReference type="SAM" id="Phobius"/>
    </source>
</evidence>
<organism evidence="10">
    <name type="scientific">uncultured spirochete</name>
    <dbReference type="NCBI Taxonomy" id="156406"/>
    <lineage>
        <taxon>Bacteria</taxon>
        <taxon>Pseudomonadati</taxon>
        <taxon>Spirochaetota</taxon>
        <taxon>Spirochaetia</taxon>
        <taxon>Spirochaetales</taxon>
        <taxon>environmental samples</taxon>
    </lineage>
</organism>
<feature type="transmembrane region" description="Helical" evidence="8">
    <location>
        <begin position="29"/>
        <end position="46"/>
    </location>
</feature>
<dbReference type="AlphaFoldDB" id="A0A3P3XJF1"/>
<sequence length="488" mass="51031">MVSPMLLIAMPLGAAFLIVLLGSKMAARIVAIATVAFLAVLAPIWLSAAISEPFVIVLADVLPPLGIAFGLDAVSAGFALLIAVSGLLVLLYSFPYIPHAGEFKGKEKAEVRYYAIFLLLLAGAFGLVMTKDIFNLFVFFEILCISSYLLVAYSQEERALEAGFKYMVLGSIGSAFMLVAIGLSYRLSGSLAMADIAKALAAAPNSYATLVSVLFVLGFGIEAAVFPLNTWLPDAHSSAPSSISAVLSGFVIEVALVVLVRLSLNVFSGAMLSVLAVLALAGILVGEMAALGQKELKRALAFSSIGQVSMMLFAFTLGSEIGKWAGLGQLLMHAGAKSALFLVSGYFIVRTGSHEIEAYRGLGRKMPAAGAFFAIAALSLVGMPPLFGFFTKLRIVEAAAAAHSAIGYAGIVVILFATVIESIYLFRIVRTLYGANAEVAASGAASGDLPAFAWIAVAGFVLLVLVGGFMIPSFDRLLQPMAAVLATI</sequence>
<reference evidence="10" key="1">
    <citation type="submission" date="2017-02" db="EMBL/GenBank/DDBJ databases">
        <authorList>
            <person name="Regsiter A."/>
            <person name="William W."/>
        </authorList>
    </citation>
    <scope>NUCLEOTIDE SEQUENCE</scope>
    <source>
        <strain evidence="10">Bib</strain>
    </source>
</reference>
<evidence type="ECO:0000256" key="1">
    <source>
        <dbReference type="ARBA" id="ARBA00004651"/>
    </source>
</evidence>
<proteinExistence type="inferred from homology"/>
<evidence type="ECO:0000256" key="4">
    <source>
        <dbReference type="ARBA" id="ARBA00022692"/>
    </source>
</evidence>
<evidence type="ECO:0000256" key="6">
    <source>
        <dbReference type="ARBA" id="ARBA00023136"/>
    </source>
</evidence>
<feature type="transmembrane region" description="Helical" evidence="8">
    <location>
        <begin position="405"/>
        <end position="426"/>
    </location>
</feature>
<feature type="transmembrane region" description="Helical" evidence="8">
    <location>
        <begin position="299"/>
        <end position="318"/>
    </location>
</feature>
<dbReference type="EC" id="1.6.5.11" evidence="10"/>
<feature type="transmembrane region" description="Helical" evidence="8">
    <location>
        <begin position="113"/>
        <end position="130"/>
    </location>
</feature>
<feature type="transmembrane region" description="Helical" evidence="8">
    <location>
        <begin position="243"/>
        <end position="264"/>
    </location>
</feature>
<feature type="transmembrane region" description="Helical" evidence="8">
    <location>
        <begin position="136"/>
        <end position="154"/>
    </location>
</feature>
<evidence type="ECO:0000259" key="9">
    <source>
        <dbReference type="Pfam" id="PF00361"/>
    </source>
</evidence>
<evidence type="ECO:0000313" key="10">
    <source>
        <dbReference type="EMBL" id="SLM13696.1"/>
    </source>
</evidence>
<feature type="transmembrane region" description="Helical" evidence="8">
    <location>
        <begin position="451"/>
        <end position="471"/>
    </location>
</feature>
<gene>
    <name evidence="10" type="ORF">SPIROBIBN47_290170</name>
</gene>
<dbReference type="PANTHER" id="PTHR42703:SF1">
    <property type="entry name" value="NA(+)_H(+) ANTIPORTER SUBUNIT D1"/>
    <property type="match status" value="1"/>
</dbReference>
<name>A0A3P3XJF1_9SPIR</name>
<dbReference type="EMBL" id="FWDM01000022">
    <property type="protein sequence ID" value="SLM13696.1"/>
    <property type="molecule type" value="Genomic_DNA"/>
</dbReference>
<keyword evidence="4 7" id="KW-0812">Transmembrane</keyword>
<evidence type="ECO:0000256" key="5">
    <source>
        <dbReference type="ARBA" id="ARBA00022989"/>
    </source>
</evidence>
<comment type="subcellular location">
    <subcellularLocation>
        <location evidence="1">Cell membrane</location>
        <topology evidence="1">Multi-pass membrane protein</topology>
    </subcellularLocation>
    <subcellularLocation>
        <location evidence="7">Membrane</location>
        <topology evidence="7">Multi-pass membrane protein</topology>
    </subcellularLocation>
</comment>
<feature type="transmembrane region" description="Helical" evidence="8">
    <location>
        <begin position="166"/>
        <end position="187"/>
    </location>
</feature>
<keyword evidence="6 8" id="KW-0472">Membrane</keyword>
<feature type="transmembrane region" description="Helical" evidence="8">
    <location>
        <begin position="66"/>
        <end position="92"/>
    </location>
</feature>
<feature type="transmembrane region" description="Helical" evidence="8">
    <location>
        <begin position="270"/>
        <end position="292"/>
    </location>
</feature>
<feature type="transmembrane region" description="Helical" evidence="8">
    <location>
        <begin position="207"/>
        <end position="231"/>
    </location>
</feature>
<evidence type="ECO:0000256" key="3">
    <source>
        <dbReference type="ARBA" id="ARBA00022475"/>
    </source>
</evidence>